<dbReference type="PANTHER" id="PTHR30404">
    <property type="entry name" value="N-ACETYLMURAMOYL-L-ALANINE AMIDASE"/>
    <property type="match status" value="1"/>
</dbReference>
<dbReference type="AlphaFoldDB" id="A0A1F5WNH1"/>
<dbReference type="Gene3D" id="1.10.101.10">
    <property type="entry name" value="PGBD-like superfamily/PGBD"/>
    <property type="match status" value="1"/>
</dbReference>
<proteinExistence type="predicted"/>
<dbReference type="InterPro" id="IPR050695">
    <property type="entry name" value="N-acetylmuramoyl_amidase_3"/>
</dbReference>
<dbReference type="GO" id="GO:0030288">
    <property type="term" value="C:outer membrane-bounded periplasmic space"/>
    <property type="evidence" value="ECO:0007669"/>
    <property type="project" value="TreeGrafter"/>
</dbReference>
<comment type="caution">
    <text evidence="4">The sequence shown here is derived from an EMBL/GenBank/DDBJ whole genome shotgun (WGS) entry which is preliminary data.</text>
</comment>
<dbReference type="InterPro" id="IPR036366">
    <property type="entry name" value="PGBDSf"/>
</dbReference>
<dbReference type="Pfam" id="PF01471">
    <property type="entry name" value="PG_binding_1"/>
    <property type="match status" value="1"/>
</dbReference>
<feature type="domain" description="MurNAc-LAA" evidence="3">
    <location>
        <begin position="29"/>
        <end position="244"/>
    </location>
</feature>
<dbReference type="GO" id="GO:0008745">
    <property type="term" value="F:N-acetylmuramoyl-L-alanine amidase activity"/>
    <property type="evidence" value="ECO:0007669"/>
    <property type="project" value="InterPro"/>
</dbReference>
<dbReference type="SUPFAM" id="SSF53187">
    <property type="entry name" value="Zn-dependent exopeptidases"/>
    <property type="match status" value="1"/>
</dbReference>
<dbReference type="PANTHER" id="PTHR30404:SF0">
    <property type="entry name" value="N-ACETYLMURAMOYL-L-ALANINE AMIDASE AMIC"/>
    <property type="match status" value="1"/>
</dbReference>
<feature type="domain" description="Peptidoglycan binding-like" evidence="2">
    <location>
        <begin position="299"/>
        <end position="360"/>
    </location>
</feature>
<evidence type="ECO:0000256" key="1">
    <source>
        <dbReference type="ARBA" id="ARBA00022801"/>
    </source>
</evidence>
<protein>
    <recommendedName>
        <fullName evidence="6">MurNAc-LAA domain-containing protein</fullName>
    </recommendedName>
</protein>
<evidence type="ECO:0008006" key="6">
    <source>
        <dbReference type="Google" id="ProtNLM"/>
    </source>
</evidence>
<accession>A0A1F5WNH1</accession>
<name>A0A1F5WNH1_9BACT</name>
<dbReference type="Proteomes" id="UP000177723">
    <property type="component" value="Unassembled WGS sequence"/>
</dbReference>
<evidence type="ECO:0000259" key="3">
    <source>
        <dbReference type="Pfam" id="PF01520"/>
    </source>
</evidence>
<dbReference type="SUPFAM" id="SSF47090">
    <property type="entry name" value="PGBD-like"/>
    <property type="match status" value="1"/>
</dbReference>
<reference evidence="4 5" key="1">
    <citation type="journal article" date="2016" name="Nat. Commun.">
        <title>Thousands of microbial genomes shed light on interconnected biogeochemical processes in an aquifer system.</title>
        <authorList>
            <person name="Anantharaman K."/>
            <person name="Brown C.T."/>
            <person name="Hug L.A."/>
            <person name="Sharon I."/>
            <person name="Castelle C.J."/>
            <person name="Probst A.J."/>
            <person name="Thomas B.C."/>
            <person name="Singh A."/>
            <person name="Wilkins M.J."/>
            <person name="Karaoz U."/>
            <person name="Brodie E.L."/>
            <person name="Williams K.H."/>
            <person name="Hubbard S.S."/>
            <person name="Banfield J.F."/>
        </authorList>
    </citation>
    <scope>NUCLEOTIDE SEQUENCE [LARGE SCALE GENOMIC DNA]</scope>
</reference>
<keyword evidence="1" id="KW-0378">Hydrolase</keyword>
<evidence type="ECO:0000313" key="5">
    <source>
        <dbReference type="Proteomes" id="UP000177723"/>
    </source>
</evidence>
<dbReference type="GO" id="GO:0009253">
    <property type="term" value="P:peptidoglycan catabolic process"/>
    <property type="evidence" value="ECO:0007669"/>
    <property type="project" value="InterPro"/>
</dbReference>
<organism evidence="4 5">
    <name type="scientific">Candidatus Giovannonibacteria bacterium RIFCSPHIGHO2_12_FULL_43_15</name>
    <dbReference type="NCBI Taxonomy" id="1798341"/>
    <lineage>
        <taxon>Bacteria</taxon>
        <taxon>Candidatus Giovannoniibacteriota</taxon>
    </lineage>
</organism>
<dbReference type="InterPro" id="IPR036365">
    <property type="entry name" value="PGBD-like_sf"/>
</dbReference>
<dbReference type="EMBL" id="MFHT01000027">
    <property type="protein sequence ID" value="OGF77229.1"/>
    <property type="molecule type" value="Genomic_DNA"/>
</dbReference>
<sequence length="366" mass="41658">MKRMLFFITLFLWVIFFAETEVAGAATKILIVPGHDNEYLGTDYRGMKEADMNLALGEKLLKLFSTDKNFETHITRNQSEYTNEFINYFVTELENIHKFIRDKRSAMIQNLNSGEIVEVSGVPHNTPPQTVIDRLYGINKWANENGVDITIHIHFNDVPRKNRNLPGDYSGIAVYIPERQFSNYKNSKAIADSIFNRFYELYAFSNLPKEDGGVVEDQALIATGSNNTVNNAAMLIEYGYIYEPIFQNKKTIDVAISDLALQTYLGIKDYFGWNNVFKSAYFPHNWKSNLKRGINNSLDVLSLQAALMREGVYPPDGFSRNDCPLSGNFGNCTERAVKGFQRKYNLEPIGLVGSKTRAKLNKLYGI</sequence>
<dbReference type="Pfam" id="PF01520">
    <property type="entry name" value="Amidase_3"/>
    <property type="match status" value="1"/>
</dbReference>
<dbReference type="Gene3D" id="3.40.630.40">
    <property type="entry name" value="Zn-dependent exopeptidases"/>
    <property type="match status" value="1"/>
</dbReference>
<dbReference type="InterPro" id="IPR002477">
    <property type="entry name" value="Peptidoglycan-bd-like"/>
</dbReference>
<evidence type="ECO:0000313" key="4">
    <source>
        <dbReference type="EMBL" id="OGF77229.1"/>
    </source>
</evidence>
<dbReference type="InterPro" id="IPR002508">
    <property type="entry name" value="MurNAc-LAA_cat"/>
</dbReference>
<gene>
    <name evidence="4" type="ORF">A3F23_03090</name>
</gene>
<evidence type="ECO:0000259" key="2">
    <source>
        <dbReference type="Pfam" id="PF01471"/>
    </source>
</evidence>